<gene>
    <name evidence="1" type="ORF">BJX68DRAFT_233011</name>
</gene>
<sequence length="105" mass="11541">MSAVQTLRNFIPPLACAQGVTLILQPPSLLTQPHRHCPEPKAADARFYELLRMSPSVSRPSRHLGLPEAILSNGPALRGTVMQYLSSRLVGRYRKPYTPGSATFS</sequence>
<evidence type="ECO:0000313" key="1">
    <source>
        <dbReference type="EMBL" id="KAL2854190.1"/>
    </source>
</evidence>
<accession>A0ABR4KPI4</accession>
<dbReference type="GeneID" id="98154743"/>
<reference evidence="1 2" key="1">
    <citation type="submission" date="2024-07" db="EMBL/GenBank/DDBJ databases">
        <title>Section-level genome sequencing and comparative genomics of Aspergillus sections Usti and Cavernicolus.</title>
        <authorList>
            <consortium name="Lawrence Berkeley National Laboratory"/>
            <person name="Nybo J.L."/>
            <person name="Vesth T.C."/>
            <person name="Theobald S."/>
            <person name="Frisvad J.C."/>
            <person name="Larsen T.O."/>
            <person name="Kjaerboelling I."/>
            <person name="Rothschild-Mancinelli K."/>
            <person name="Lyhne E.K."/>
            <person name="Kogle M.E."/>
            <person name="Barry K."/>
            <person name="Clum A."/>
            <person name="Na H."/>
            <person name="Ledsgaard L."/>
            <person name="Lin J."/>
            <person name="Lipzen A."/>
            <person name="Kuo A."/>
            <person name="Riley R."/>
            <person name="Mondo S."/>
            <person name="LaButti K."/>
            <person name="Haridas S."/>
            <person name="Pangalinan J."/>
            <person name="Salamov A.A."/>
            <person name="Simmons B.A."/>
            <person name="Magnuson J.K."/>
            <person name="Chen J."/>
            <person name="Drula E."/>
            <person name="Henrissat B."/>
            <person name="Wiebenga A."/>
            <person name="Lubbers R.J."/>
            <person name="Gomes A.C."/>
            <person name="Macurrencykelacurrency M.R."/>
            <person name="Stajich J."/>
            <person name="Grigoriev I.V."/>
            <person name="Mortensen U.H."/>
            <person name="De vries R.P."/>
            <person name="Baker S.E."/>
            <person name="Andersen M.R."/>
        </authorList>
    </citation>
    <scope>NUCLEOTIDE SEQUENCE [LARGE SCALE GENOMIC DNA]</scope>
    <source>
        <strain evidence="1 2">CBS 756.74</strain>
    </source>
</reference>
<dbReference type="Proteomes" id="UP001610444">
    <property type="component" value="Unassembled WGS sequence"/>
</dbReference>
<protein>
    <submittedName>
        <fullName evidence="1">Uncharacterized protein</fullName>
    </submittedName>
</protein>
<dbReference type="RefSeq" id="XP_070901355.1">
    <property type="nucleotide sequence ID" value="XM_071039579.1"/>
</dbReference>
<dbReference type="EMBL" id="JBFXLR010000012">
    <property type="protein sequence ID" value="KAL2854190.1"/>
    <property type="molecule type" value="Genomic_DNA"/>
</dbReference>
<name>A0ABR4KPI4_9EURO</name>
<proteinExistence type="predicted"/>
<keyword evidence="2" id="KW-1185">Reference proteome</keyword>
<evidence type="ECO:0000313" key="2">
    <source>
        <dbReference type="Proteomes" id="UP001610444"/>
    </source>
</evidence>
<comment type="caution">
    <text evidence="1">The sequence shown here is derived from an EMBL/GenBank/DDBJ whole genome shotgun (WGS) entry which is preliminary data.</text>
</comment>
<organism evidence="1 2">
    <name type="scientific">Aspergillus pseudodeflectus</name>
    <dbReference type="NCBI Taxonomy" id="176178"/>
    <lineage>
        <taxon>Eukaryota</taxon>
        <taxon>Fungi</taxon>
        <taxon>Dikarya</taxon>
        <taxon>Ascomycota</taxon>
        <taxon>Pezizomycotina</taxon>
        <taxon>Eurotiomycetes</taxon>
        <taxon>Eurotiomycetidae</taxon>
        <taxon>Eurotiales</taxon>
        <taxon>Aspergillaceae</taxon>
        <taxon>Aspergillus</taxon>
        <taxon>Aspergillus subgen. Nidulantes</taxon>
    </lineage>
</organism>